<feature type="transmembrane region" description="Helical" evidence="1">
    <location>
        <begin position="30"/>
        <end position="54"/>
    </location>
</feature>
<evidence type="ECO:0000259" key="2">
    <source>
        <dbReference type="Pfam" id="PF06744"/>
    </source>
</evidence>
<feature type="domain" description="Type VI secretion system component TssM1 N-terminal" evidence="4">
    <location>
        <begin position="134"/>
        <end position="380"/>
    </location>
</feature>
<dbReference type="Pfam" id="PF06761">
    <property type="entry name" value="IcmF-related"/>
    <property type="match status" value="1"/>
</dbReference>
<dbReference type="Pfam" id="PF14331">
    <property type="entry name" value="IcmF-related_N"/>
    <property type="match status" value="1"/>
</dbReference>
<accession>A0ABR9EFV3</accession>
<organism evidence="6 7">
    <name type="scientific">Pseudoalteromonas aurantia 208</name>
    <dbReference type="NCBI Taxonomy" id="1314867"/>
    <lineage>
        <taxon>Bacteria</taxon>
        <taxon>Pseudomonadati</taxon>
        <taxon>Pseudomonadota</taxon>
        <taxon>Gammaproteobacteria</taxon>
        <taxon>Alteromonadales</taxon>
        <taxon>Pseudoalteromonadaceae</taxon>
        <taxon>Pseudoalteromonas</taxon>
    </lineage>
</organism>
<keyword evidence="7" id="KW-1185">Reference proteome</keyword>
<protein>
    <submittedName>
        <fullName evidence="6">Type VI secretion system protein ImpL</fullName>
    </submittedName>
</protein>
<feature type="transmembrane region" description="Helical" evidence="1">
    <location>
        <begin position="5"/>
        <end position="24"/>
    </location>
</feature>
<dbReference type="RefSeq" id="WP_192508846.1">
    <property type="nucleotide sequence ID" value="NZ_AQGV01000013.1"/>
</dbReference>
<comment type="caution">
    <text evidence="6">The sequence shown here is derived from an EMBL/GenBank/DDBJ whole genome shotgun (WGS) entry which is preliminary data.</text>
</comment>
<gene>
    <name evidence="6" type="primary">impL</name>
    <name evidence="6" type="ORF">PAUR_a4176</name>
</gene>
<feature type="domain" description="Type VI secretion system component TssM1 helical" evidence="5">
    <location>
        <begin position="889"/>
        <end position="987"/>
    </location>
</feature>
<evidence type="ECO:0000256" key="1">
    <source>
        <dbReference type="SAM" id="Phobius"/>
    </source>
</evidence>
<feature type="domain" description="IcmF-related" evidence="3">
    <location>
        <begin position="436"/>
        <end position="726"/>
    </location>
</feature>
<feature type="domain" description="Type VI secretion system IcmF C-terminal" evidence="2">
    <location>
        <begin position="994"/>
        <end position="1083"/>
    </location>
</feature>
<keyword evidence="1" id="KW-0472">Membrane</keyword>
<proteinExistence type="predicted"/>
<name>A0ABR9EFV3_9GAMM</name>
<dbReference type="InterPro" id="IPR048677">
    <property type="entry name" value="TssM1_hel"/>
</dbReference>
<evidence type="ECO:0000259" key="3">
    <source>
        <dbReference type="Pfam" id="PF06761"/>
    </source>
</evidence>
<dbReference type="Pfam" id="PF21070">
    <property type="entry name" value="IcmF_helical"/>
    <property type="match status" value="1"/>
</dbReference>
<feature type="transmembrane region" description="Helical" evidence="1">
    <location>
        <begin position="378"/>
        <end position="396"/>
    </location>
</feature>
<dbReference type="InterPro" id="IPR009612">
    <property type="entry name" value="IcmF-rel"/>
</dbReference>
<dbReference type="InterPro" id="IPR025743">
    <property type="entry name" value="TssM1_N"/>
</dbReference>
<dbReference type="PANTHER" id="PTHR36153">
    <property type="entry name" value="INNER MEMBRANE PROTEIN-RELATED"/>
    <property type="match status" value="1"/>
</dbReference>
<dbReference type="Proteomes" id="UP000615755">
    <property type="component" value="Unassembled WGS sequence"/>
</dbReference>
<dbReference type="EMBL" id="AQGV01000013">
    <property type="protein sequence ID" value="MBE0369632.1"/>
    <property type="molecule type" value="Genomic_DNA"/>
</dbReference>
<evidence type="ECO:0000313" key="6">
    <source>
        <dbReference type="EMBL" id="MBE0369632.1"/>
    </source>
</evidence>
<evidence type="ECO:0000259" key="4">
    <source>
        <dbReference type="Pfam" id="PF14331"/>
    </source>
</evidence>
<evidence type="ECO:0000259" key="5">
    <source>
        <dbReference type="Pfam" id="PF21070"/>
    </source>
</evidence>
<reference evidence="6 7" key="1">
    <citation type="submission" date="2015-03" db="EMBL/GenBank/DDBJ databases">
        <title>Genome sequence of Pseudoalteromonas aurantia.</title>
        <authorList>
            <person name="Xie B.-B."/>
            <person name="Rong J.-C."/>
            <person name="Qin Q.-L."/>
            <person name="Zhang Y.-Z."/>
        </authorList>
    </citation>
    <scope>NUCLEOTIDE SEQUENCE [LARGE SCALE GENOMIC DNA]</scope>
    <source>
        <strain evidence="6 7">208</strain>
    </source>
</reference>
<keyword evidence="1" id="KW-0812">Transmembrane</keyword>
<sequence>MLRIVLAGVLVVIGIVLAGLNGWFNYGSMMYWVSALIILLGITSYFFPALRAFVGRRYTRSSRFKQYSQLYRRIEKKIKLSPNIYDTAWYLAASEESITDTFAQFNRVTLANMPSNIAVYHVQGALIWHVKSSHKAERAHFLSWLTHIRAKQPLNGMLLLNDAFSLIQRAQKAKQAHIADVKAQLESLYLLTGYKIPLHLFLCGVNKLDGIAESLHEQRDLSELSFFLKGNNQNLSGELSQAYDELFKRLFTSNVHQVSLQLDEDFKRKQLLGPMQLQYLKLAVSGFVDELLDFNGLAVPFQLESFHLVESETATQRVNLATAHALIEINQTLLPVVQESNLKPKAQLTKTFAAYVLPSSHGAPANHWQMWKHGIKQAAMIFVGTAILTLASWVGWQAYLYNEVLHSEFRQVHRDYKDNLDKSAFNIDEPSSIIEPLTLLRTAYVKFNQAQSSQPWYVLGIFTSIERAEHYQTLYKSQLLLAIEPSLKKYLEEELFVYLELEDYLKVINVKDVYLSFSKRENKQIVLNYVAMSLLESGVMDEVQTGDFIALLNDFYDLGYQGVDTNDELLAIVDSQLALQDTNQLMYKYVKQLPEFTRLIDIRKALLGDELKNTILFEIQGEQSSFLVPALYTPEAMQKLSFLPESVFMQRLVEKNHGLFQVPPSERELTRIGNYLKYSYINDYTRFWRQYYQRIELKKSLTLEDVMTALTANEKSPLMLLYSTLRNYLLIPKVDVPKENSVVDVTQQAPARVAVKVAKAGKLAQIASAKLDKHKQLEIAQSREHNEISEKIQQSFSQYQLLIGEQATMRDEYQVFLQQLIALKKWMSQADDDVIPGLTYFNQIQQNSNFDAFSGLWLKPYSERLMQGLADLTVAQTTQHVRTKVQTYLQSRWQNSVLQPYNDSIAPYYPFAANGEDLSLNALALFFASDSSVSKFESEVLSRFLAVDEQYRMAIFNRKTVISLNDNVVTFFKLFKRMQRQLYGQGEQLQAKVTLQPLSLSPKLNSFTFNSGDTNMLYTHGPLVATSSMWPKDFSTERIQVTLLDLNNQPQIKEYRGVWGLLRLVSENQVASNKDTLMFAYQKEAGATVTIRGVDSIQSLLNPLFYSQLTVPLHFSQPLK</sequence>
<evidence type="ECO:0000313" key="7">
    <source>
        <dbReference type="Proteomes" id="UP000615755"/>
    </source>
</evidence>
<dbReference type="Pfam" id="PF06744">
    <property type="entry name" value="IcmF_C"/>
    <property type="match status" value="1"/>
</dbReference>
<dbReference type="InterPro" id="IPR010623">
    <property type="entry name" value="IcmF_C"/>
</dbReference>
<keyword evidence="1" id="KW-1133">Transmembrane helix</keyword>
<dbReference type="InterPro" id="IPR053156">
    <property type="entry name" value="T6SS_TssM-like"/>
</dbReference>
<dbReference type="PANTHER" id="PTHR36153:SF1">
    <property type="entry name" value="TYPE VI SECRETION SYSTEM COMPONENT TSSM1"/>
    <property type="match status" value="1"/>
</dbReference>